<organism evidence="1 2">
    <name type="scientific">Xanthomonas cucurbitae</name>
    <dbReference type="NCBI Taxonomy" id="56453"/>
    <lineage>
        <taxon>Bacteria</taxon>
        <taxon>Pseudomonadati</taxon>
        <taxon>Pseudomonadota</taxon>
        <taxon>Gammaproteobacteria</taxon>
        <taxon>Lysobacterales</taxon>
        <taxon>Lysobacteraceae</taxon>
        <taxon>Xanthomonas</taxon>
    </lineage>
</organism>
<reference evidence="1 2" key="1">
    <citation type="submission" date="2021-08" db="EMBL/GenBank/DDBJ databases">
        <title>Genome sequences of Xanthomonas cucurbitae isolates from 5 Midwestern US states.</title>
        <authorList>
            <person name="Hind S.R."/>
        </authorList>
    </citation>
    <scope>NUCLEOTIDE SEQUENCE [LARGE SCALE GENOMIC DNA]</scope>
    <source>
        <strain evidence="1 2">OH_261</strain>
    </source>
</reference>
<dbReference type="RefSeq" id="WP_158251438.1">
    <property type="nucleotide sequence ID" value="NZ_CP033326.1"/>
</dbReference>
<proteinExistence type="predicted"/>
<accession>A0ABY7YDP5</accession>
<sequence length="50" mass="5397">MPSRLVDLRDIAWGVHGVMARNVDQLDERTQPIVAQPDGRGVEVGSRAAG</sequence>
<gene>
    <name evidence="1" type="ORF">K6978_01945</name>
</gene>
<protein>
    <submittedName>
        <fullName evidence="1">Uncharacterized protein</fullName>
    </submittedName>
</protein>
<name>A0ABY7YDP5_9XANT</name>
<dbReference type="EMBL" id="CP082214">
    <property type="protein sequence ID" value="WDM71990.1"/>
    <property type="molecule type" value="Genomic_DNA"/>
</dbReference>
<evidence type="ECO:0000313" key="1">
    <source>
        <dbReference type="EMBL" id="WDM71990.1"/>
    </source>
</evidence>
<keyword evidence="2" id="KW-1185">Reference proteome</keyword>
<evidence type="ECO:0000313" key="2">
    <source>
        <dbReference type="Proteomes" id="UP001214201"/>
    </source>
</evidence>
<dbReference type="Proteomes" id="UP001214201">
    <property type="component" value="Chromosome"/>
</dbReference>